<dbReference type="Proteomes" id="UP001422759">
    <property type="component" value="Unassembled WGS sequence"/>
</dbReference>
<dbReference type="RefSeq" id="WP_344462348.1">
    <property type="nucleotide sequence ID" value="NZ_BAAANT010000007.1"/>
</dbReference>
<dbReference type="EMBL" id="BAAANT010000007">
    <property type="protein sequence ID" value="GAA2136721.1"/>
    <property type="molecule type" value="Genomic_DNA"/>
</dbReference>
<accession>A0ABP5KSL6</accession>
<sequence length="135" mass="14367">MDTPTTPERTSHVRIAATGPAARLELDGRDISSQVAAYTLNQRAGQLPELLLLLNPATVEGWEGTARVAIGEAPDPGPAAVRFLAAIDPGELERAALGRHDLMDGRSSEFTRALLLQLGEWAAGNWSVLDENEAA</sequence>
<organism evidence="1 2">
    <name type="scientific">Kitasatospora kazusensis</name>
    <dbReference type="NCBI Taxonomy" id="407974"/>
    <lineage>
        <taxon>Bacteria</taxon>
        <taxon>Bacillati</taxon>
        <taxon>Actinomycetota</taxon>
        <taxon>Actinomycetes</taxon>
        <taxon>Kitasatosporales</taxon>
        <taxon>Streptomycetaceae</taxon>
        <taxon>Kitasatospora</taxon>
    </lineage>
</organism>
<reference evidence="2" key="1">
    <citation type="journal article" date="2019" name="Int. J. Syst. Evol. Microbiol.">
        <title>The Global Catalogue of Microorganisms (GCM) 10K type strain sequencing project: providing services to taxonomists for standard genome sequencing and annotation.</title>
        <authorList>
            <consortium name="The Broad Institute Genomics Platform"/>
            <consortium name="The Broad Institute Genome Sequencing Center for Infectious Disease"/>
            <person name="Wu L."/>
            <person name="Ma J."/>
        </authorList>
    </citation>
    <scope>NUCLEOTIDE SEQUENCE [LARGE SCALE GENOMIC DNA]</scope>
    <source>
        <strain evidence="2">JCM 14560</strain>
    </source>
</reference>
<comment type="caution">
    <text evidence="1">The sequence shown here is derived from an EMBL/GenBank/DDBJ whole genome shotgun (WGS) entry which is preliminary data.</text>
</comment>
<name>A0ABP5KSL6_9ACTN</name>
<gene>
    <name evidence="1" type="ORF">GCM10009760_16410</name>
</gene>
<evidence type="ECO:0000313" key="2">
    <source>
        <dbReference type="Proteomes" id="UP001422759"/>
    </source>
</evidence>
<evidence type="ECO:0000313" key="1">
    <source>
        <dbReference type="EMBL" id="GAA2136721.1"/>
    </source>
</evidence>
<protein>
    <submittedName>
        <fullName evidence="1">Uncharacterized protein</fullName>
    </submittedName>
</protein>
<proteinExistence type="predicted"/>
<keyword evidence="2" id="KW-1185">Reference proteome</keyword>